<dbReference type="InterPro" id="IPR057454">
    <property type="entry name" value="Bud3_C"/>
</dbReference>
<reference evidence="4 5" key="1">
    <citation type="journal article" date="2011" name="Proc. Natl. Acad. Sci. U.S.A.">
        <title>Evolutionary erosion of yeast sex chromosomes by mating-type switching accidents.</title>
        <authorList>
            <person name="Gordon J.L."/>
            <person name="Armisen D."/>
            <person name="Proux-Wera E."/>
            <person name="Oheigeartaigh S.S."/>
            <person name="Byrne K.P."/>
            <person name="Wolfe K.H."/>
        </authorList>
    </citation>
    <scope>NUCLEOTIDE SEQUENCE [LARGE SCALE GENOMIC DNA]</scope>
    <source>
        <strain evidence="5">ATCC MYA-139 / BCRC 22969 / CBS 8797 / CCRC 22969 / KCTC 17520 / NBRC 10181 / NCYC 3082</strain>
    </source>
</reference>
<dbReference type="Pfam" id="PF12015">
    <property type="entry name" value="Bud3_N"/>
    <property type="match status" value="1"/>
</dbReference>
<dbReference type="KEGG" id="kng:KNAG_0I01250"/>
<dbReference type="SMART" id="SM00325">
    <property type="entry name" value="RhoGEF"/>
    <property type="match status" value="1"/>
</dbReference>
<dbReference type="InterPro" id="IPR000219">
    <property type="entry name" value="DH_dom"/>
</dbReference>
<organism evidence="4 5">
    <name type="scientific">Huiozyma naganishii (strain ATCC MYA-139 / BCRC 22969 / CBS 8797 / KCTC 17520 / NBRC 10181 / NCYC 3082 / Yp74L-3)</name>
    <name type="common">Yeast</name>
    <name type="synonym">Kazachstania naganishii</name>
    <dbReference type="NCBI Taxonomy" id="1071383"/>
    <lineage>
        <taxon>Eukaryota</taxon>
        <taxon>Fungi</taxon>
        <taxon>Dikarya</taxon>
        <taxon>Ascomycota</taxon>
        <taxon>Saccharomycotina</taxon>
        <taxon>Saccharomycetes</taxon>
        <taxon>Saccharomycetales</taxon>
        <taxon>Saccharomycetaceae</taxon>
        <taxon>Huiozyma</taxon>
    </lineage>
</organism>
<feature type="domain" description="DH" evidence="3">
    <location>
        <begin position="257"/>
        <end position="442"/>
    </location>
</feature>
<keyword evidence="5" id="KW-1185">Reference proteome</keyword>
<keyword evidence="1" id="KW-0175">Coiled coil</keyword>
<dbReference type="GO" id="GO:0000142">
    <property type="term" value="C:cellular bud neck contractile ring"/>
    <property type="evidence" value="ECO:0007669"/>
    <property type="project" value="EnsemblFungi"/>
</dbReference>
<feature type="compositionally biased region" description="Basic and acidic residues" evidence="2">
    <location>
        <begin position="809"/>
        <end position="834"/>
    </location>
</feature>
<feature type="region of interest" description="Disordered" evidence="2">
    <location>
        <begin position="1293"/>
        <end position="1348"/>
    </location>
</feature>
<dbReference type="InterPro" id="IPR035899">
    <property type="entry name" value="DBL_dom_sf"/>
</dbReference>
<dbReference type="SUPFAM" id="SSF48065">
    <property type="entry name" value="DBL homology domain (DH-domain)"/>
    <property type="match status" value="1"/>
</dbReference>
<gene>
    <name evidence="4" type="primary">KNAG0I01250</name>
    <name evidence="4" type="ordered locus">KNAG_0I01250</name>
</gene>
<name>J7SA52_HUIN7</name>
<feature type="compositionally biased region" description="Basic and acidic residues" evidence="2">
    <location>
        <begin position="849"/>
        <end position="861"/>
    </location>
</feature>
<feature type="region of interest" description="Disordered" evidence="2">
    <location>
        <begin position="1013"/>
        <end position="1085"/>
    </location>
</feature>
<evidence type="ECO:0000256" key="2">
    <source>
        <dbReference type="SAM" id="MobiDB-lite"/>
    </source>
</evidence>
<dbReference type="HOGENOM" id="CLU_001458_0_0_1"/>
<evidence type="ECO:0000313" key="5">
    <source>
        <dbReference type="Proteomes" id="UP000006310"/>
    </source>
</evidence>
<evidence type="ECO:0000313" key="4">
    <source>
        <dbReference type="EMBL" id="CCK71916.1"/>
    </source>
</evidence>
<feature type="region of interest" description="Disordered" evidence="2">
    <location>
        <begin position="1526"/>
        <end position="1553"/>
    </location>
</feature>
<feature type="coiled-coil region" evidence="1">
    <location>
        <begin position="1177"/>
        <end position="1211"/>
    </location>
</feature>
<feature type="compositionally biased region" description="Polar residues" evidence="2">
    <location>
        <begin position="1332"/>
        <end position="1348"/>
    </location>
</feature>
<feature type="compositionally biased region" description="Polar residues" evidence="2">
    <location>
        <begin position="1052"/>
        <end position="1085"/>
    </location>
</feature>
<dbReference type="STRING" id="1071383.J7SA52"/>
<dbReference type="EMBL" id="HE978322">
    <property type="protein sequence ID" value="CCK71916.1"/>
    <property type="molecule type" value="Genomic_DNA"/>
</dbReference>
<dbReference type="GO" id="GO:0000755">
    <property type="term" value="P:cytogamy"/>
    <property type="evidence" value="ECO:0007669"/>
    <property type="project" value="EnsemblFungi"/>
</dbReference>
<dbReference type="GO" id="GO:0005085">
    <property type="term" value="F:guanyl-nucleotide exchange factor activity"/>
    <property type="evidence" value="ECO:0007669"/>
    <property type="project" value="EnsemblFungi"/>
</dbReference>
<feature type="compositionally biased region" description="Basic and acidic residues" evidence="2">
    <location>
        <begin position="1114"/>
        <end position="1145"/>
    </location>
</feature>
<dbReference type="InterPro" id="IPR021895">
    <property type="entry name" value="Bud3_N"/>
</dbReference>
<feature type="compositionally biased region" description="Basic and acidic residues" evidence="2">
    <location>
        <begin position="1315"/>
        <end position="1331"/>
    </location>
</feature>
<dbReference type="Proteomes" id="UP000006310">
    <property type="component" value="Chromosome 9"/>
</dbReference>
<sequence>MVFGEVSSVYSAGEDGSSFRQIELFHNLVTSLKEQQTFCAKPWNEKTLDLFQTSVVYYSTDDLIWGPFFICILKDKDQDKICSLVLDKLGITFFSNLDITSNSKYYPAIENLVAGEQSPNVLKCIAVSMLEKITHLSPKQIKTIAPSYLPSAVEYDQTHAGELADSCKLFTALTPRKFGEFLYDCGLLGEKVVKSLLLDVVYENNQDYIDDNNKLVSHLGEQLEQLFNPITEYSPEQTEYGYRPPEGDRPTEKDGKLIKTIVNELLQFQSNFTFNLVEFLQNFLIPLRIKALNDEIPGLSTVKLNRLFPPTIDEVTRINCIFLDSLKLAIPYGSLEVLNACSLTIPYFYKAYTRHEAATKNFSKDIKLFLRNFQDVIPQKKVYTELKIETIMKGPQEKLLKLKLIIDRIWQKKEKWTTEENERTAKKSFDNIIDVIDSFGKLEKPTNSYSTRVFTPSGKLLTELAKGWPVELQYKWLKRRVVGVYDIIDTSQMETRKILVIFSDYLVILKISDYKKYYLSDIIKKPQISDILMNSLINEQPLPAKLPKLQVENSCYIDDVTVSLFNGDSLKFDGLKGENAFSLTCKLAAPESTTAIYVADLITKAKVLEKDTAFHLFKASQFGQDHITLYSTAHESEAYNSERIKSPYALFLNCKPSDDVLKKGKLELAIFARFVDRDNELENPTVQLDVVCVMEPERSMVIQADEMVETLIRILSHYISNFYYSINSKNAHSLMVSNLDLINKVKTATEQITHEPINNETPIKHVSEELKKSYGTITTFRSDVSDMKDAENKSSANLESANKVSLKGIGKEKSVTETNKAKKTDEPSMRKDTTTKPAKVTNASKSGKKIRESEVKKSRTNEHKRKSIIGVFKDMFGSKKNKNKKSQISRPVIAPQQKSPKKSNFSEENHMPTPTSERKIKSATTTLDNKPRSANTTPTLNANEPIYNNNLDTPEQLRISSVVRNMNYTGNPVLSNWKDRVSEPQNDVSVEQSGLLTENAPGSLQKTIISKTNKQSESPVFNEAHEKQHSTSISGSSVPKSELEKECPVQIKDQTPSKNLQDTTVESRQNENTLDSTDMTHSTLQTRDIINKELVGEAVGQNRMFNDDLFGDFAESKPKEKNSRRRNGERPTSKAERASSQEKDVGSGSDLVSESISKSAVETINDDEIKEKEVETATLREEDLTSLIQENERLENETEMLKGKVINELNQDLTELEKLEVGKGATPVKKTKIFPHIPPMSPPKRRISFQRSPSFAELFQGMKTVLDERDARYNWKRLPSEMSLDDSLLLNSTSEITSKPSRNGSRMKKMAPVPEEPKTDVKMNHVSDQDSTKQAVNQPLDRPNSNASGRISAEVEGVVDAMFQRMPAVQTTSKPPSPTKTSSPFRVVNASPTKYVNRRPISPVGIEDDPTTFQPQRVLDPRHPATEHVSANSSNATSDYFLPSDVNEESEKRWLEFSYASQDATHILGGQKDAVRKMSNETLEERNYLTPLEDPTEVFRKEEKVVDDDGSSMVHEDKFQNVTAEISSRATSKNNSVKITSPQPSRRLTQPQILVKETIQPKSNATQKTEPLLDDMEFSSFNMTFDTSIVTDNDHQSQTQSNDLLIKGGGRPTSEVFNGAPTLIASRNSQPNPTVYRLSRDMFSGLSAASKPNQTFGEEDPIWISPSKINFNEMSKISPEKADGTKVTVTEQSPYNLLASSSKQQKRTSLASDSSFAFLANFLDGDGNDLSTADASYRDDKPTRLHFV</sequence>
<dbReference type="RefSeq" id="XP_022466161.1">
    <property type="nucleotide sequence ID" value="XM_022609802.1"/>
</dbReference>
<evidence type="ECO:0000259" key="3">
    <source>
        <dbReference type="PROSITE" id="PS50010"/>
    </source>
</evidence>
<accession>J7SA52</accession>
<dbReference type="PROSITE" id="PS50010">
    <property type="entry name" value="DH_2"/>
    <property type="match status" value="1"/>
</dbReference>
<feature type="compositionally biased region" description="Polar residues" evidence="2">
    <location>
        <begin position="1526"/>
        <end position="1552"/>
    </location>
</feature>
<protein>
    <recommendedName>
        <fullName evidence="3">DH domain-containing protein</fullName>
    </recommendedName>
</protein>
<feature type="compositionally biased region" description="Polar residues" evidence="2">
    <location>
        <begin position="1150"/>
        <end position="1159"/>
    </location>
</feature>
<feature type="compositionally biased region" description="Polar residues" evidence="2">
    <location>
        <begin position="1030"/>
        <end position="1039"/>
    </location>
</feature>
<feature type="compositionally biased region" description="Polar residues" evidence="2">
    <location>
        <begin position="922"/>
        <end position="951"/>
    </location>
</feature>
<feature type="region of interest" description="Disordered" evidence="2">
    <location>
        <begin position="809"/>
        <end position="951"/>
    </location>
</feature>
<dbReference type="Pfam" id="PF25351">
    <property type="entry name" value="PH_BUD3_C"/>
    <property type="match status" value="1"/>
</dbReference>
<feature type="region of interest" description="Disordered" evidence="2">
    <location>
        <begin position="1110"/>
        <end position="1159"/>
    </location>
</feature>
<feature type="compositionally biased region" description="Polar residues" evidence="2">
    <location>
        <begin position="1295"/>
        <end position="1304"/>
    </location>
</feature>
<feature type="compositionally biased region" description="Basic and acidic residues" evidence="2">
    <location>
        <begin position="904"/>
        <end position="920"/>
    </location>
</feature>
<evidence type="ECO:0000256" key="1">
    <source>
        <dbReference type="SAM" id="Coils"/>
    </source>
</evidence>
<reference evidence="5" key="2">
    <citation type="submission" date="2012-08" db="EMBL/GenBank/DDBJ databases">
        <title>Genome sequence of Kazachstania naganishii.</title>
        <authorList>
            <person name="Gordon J.L."/>
            <person name="Armisen D."/>
            <person name="Proux-Wera E."/>
            <person name="OhEigeartaigh S.S."/>
            <person name="Byrne K.P."/>
            <person name="Wolfe K.H."/>
        </authorList>
    </citation>
    <scope>NUCLEOTIDE SEQUENCE [LARGE SCALE GENOMIC DNA]</scope>
    <source>
        <strain evidence="5">ATCC MYA-139 / BCRC 22969 / CBS 8797 / CCRC 22969 / KCTC 17520 / NBRC 10181 / NCYC 3082</strain>
    </source>
</reference>
<dbReference type="GO" id="GO:0007120">
    <property type="term" value="P:axial cellular bud site selection"/>
    <property type="evidence" value="ECO:0007669"/>
    <property type="project" value="EnsemblFungi"/>
</dbReference>
<dbReference type="OMA" id="VELQYKW"/>
<dbReference type="eggNOG" id="ENOG502QSNK">
    <property type="taxonomic scope" value="Eukaryota"/>
</dbReference>
<proteinExistence type="predicted"/>
<dbReference type="OrthoDB" id="4066896at2759"/>
<dbReference type="GeneID" id="34527659"/>